<dbReference type="PRINTS" id="PR00032">
    <property type="entry name" value="HTHARAC"/>
</dbReference>
<dbReference type="InterPro" id="IPR018062">
    <property type="entry name" value="HTH_AraC-typ_CS"/>
</dbReference>
<dbReference type="Pfam" id="PF12833">
    <property type="entry name" value="HTH_18"/>
    <property type="match status" value="1"/>
</dbReference>
<dbReference type="EMBL" id="BQKE01000002">
    <property type="protein sequence ID" value="GJM63098.1"/>
    <property type="molecule type" value="Genomic_DNA"/>
</dbReference>
<sequence>MEQLRIYGAETQLEDITAQLDIPMGQDRFDIPKDQGKGHMQRWNFGDGLILQYEKLFHFQDFLLSRELKPVREDNNYLSLIYQIESTMMLSEEKHAEVQKNHFLFFNPQYHYKTYLPAYTESTHLHLFIKVERFREFFQHHLLPLSLMEKLTVTDPYCLHAPFSLQTQKVLDQLTNYKVEDEFSRGYFVNKCEELLLLTLEQIFKSRLLKADDKGRGMHADDMQKVMEATRLLMGDMQNQESVAGIADQLAVGERTLQRLFKAYHGVSMATYRKEMRLEQARNMLIQNQYSISEICYKVGYTNLSHFSRSFKNLFGYPPSDLQEEDIKELSKKAKGASEFP</sequence>
<reference evidence="5 6" key="1">
    <citation type="submission" date="2021-12" db="EMBL/GenBank/DDBJ databases">
        <title>Genome sequencing of bacteria with rrn-lacking chromosome and rrn-plasmid.</title>
        <authorList>
            <person name="Anda M."/>
            <person name="Iwasaki W."/>
        </authorList>
    </citation>
    <scope>NUCLEOTIDE SEQUENCE [LARGE SCALE GENOMIC DNA]</scope>
    <source>
        <strain evidence="5 6">NBRC 15940</strain>
    </source>
</reference>
<evidence type="ECO:0000259" key="4">
    <source>
        <dbReference type="PROSITE" id="PS01124"/>
    </source>
</evidence>
<dbReference type="Proteomes" id="UP001310022">
    <property type="component" value="Unassembled WGS sequence"/>
</dbReference>
<dbReference type="InterPro" id="IPR009057">
    <property type="entry name" value="Homeodomain-like_sf"/>
</dbReference>
<keyword evidence="6" id="KW-1185">Reference proteome</keyword>
<dbReference type="InterPro" id="IPR020449">
    <property type="entry name" value="Tscrpt_reg_AraC-type_HTH"/>
</dbReference>
<keyword evidence="3" id="KW-0804">Transcription</keyword>
<evidence type="ECO:0000313" key="5">
    <source>
        <dbReference type="EMBL" id="GJM63098.1"/>
    </source>
</evidence>
<dbReference type="PROSITE" id="PS00041">
    <property type="entry name" value="HTH_ARAC_FAMILY_1"/>
    <property type="match status" value="1"/>
</dbReference>
<dbReference type="SUPFAM" id="SSF46689">
    <property type="entry name" value="Homeodomain-like"/>
    <property type="match status" value="2"/>
</dbReference>
<keyword evidence="2" id="KW-0238">DNA-binding</keyword>
<dbReference type="PANTHER" id="PTHR47893:SF1">
    <property type="entry name" value="REGULATORY PROTEIN PCHR"/>
    <property type="match status" value="1"/>
</dbReference>
<dbReference type="GO" id="GO:0003700">
    <property type="term" value="F:DNA-binding transcription factor activity"/>
    <property type="evidence" value="ECO:0007669"/>
    <property type="project" value="InterPro"/>
</dbReference>
<accession>A0AAN4W0F4</accession>
<evidence type="ECO:0000313" key="6">
    <source>
        <dbReference type="Proteomes" id="UP001310022"/>
    </source>
</evidence>
<gene>
    <name evidence="5" type="ORF">PEDI_36500</name>
</gene>
<dbReference type="Gene3D" id="1.10.10.60">
    <property type="entry name" value="Homeodomain-like"/>
    <property type="match status" value="2"/>
</dbReference>
<dbReference type="AlphaFoldDB" id="A0AAN4W0F4"/>
<name>A0AAN4W0F4_9BACT</name>
<dbReference type="InterPro" id="IPR018060">
    <property type="entry name" value="HTH_AraC"/>
</dbReference>
<organism evidence="5 6">
    <name type="scientific">Persicobacter diffluens</name>
    <dbReference type="NCBI Taxonomy" id="981"/>
    <lineage>
        <taxon>Bacteria</taxon>
        <taxon>Pseudomonadati</taxon>
        <taxon>Bacteroidota</taxon>
        <taxon>Cytophagia</taxon>
        <taxon>Cytophagales</taxon>
        <taxon>Persicobacteraceae</taxon>
        <taxon>Persicobacter</taxon>
    </lineage>
</organism>
<dbReference type="GO" id="GO:0043565">
    <property type="term" value="F:sequence-specific DNA binding"/>
    <property type="evidence" value="ECO:0007669"/>
    <property type="project" value="InterPro"/>
</dbReference>
<dbReference type="PROSITE" id="PS01124">
    <property type="entry name" value="HTH_ARAC_FAMILY_2"/>
    <property type="match status" value="1"/>
</dbReference>
<dbReference type="PANTHER" id="PTHR47893">
    <property type="entry name" value="REGULATORY PROTEIN PCHR"/>
    <property type="match status" value="1"/>
</dbReference>
<dbReference type="InterPro" id="IPR053142">
    <property type="entry name" value="PchR_regulatory_protein"/>
</dbReference>
<evidence type="ECO:0000256" key="1">
    <source>
        <dbReference type="ARBA" id="ARBA00023015"/>
    </source>
</evidence>
<comment type="caution">
    <text evidence="5">The sequence shown here is derived from an EMBL/GenBank/DDBJ whole genome shotgun (WGS) entry which is preliminary data.</text>
</comment>
<proteinExistence type="predicted"/>
<dbReference type="RefSeq" id="WP_338238306.1">
    <property type="nucleotide sequence ID" value="NZ_BQKE01000002.1"/>
</dbReference>
<protein>
    <recommendedName>
        <fullName evidence="4">HTH araC/xylS-type domain-containing protein</fullName>
    </recommendedName>
</protein>
<dbReference type="SMART" id="SM00342">
    <property type="entry name" value="HTH_ARAC"/>
    <property type="match status" value="1"/>
</dbReference>
<feature type="domain" description="HTH araC/xylS-type" evidence="4">
    <location>
        <begin position="227"/>
        <end position="325"/>
    </location>
</feature>
<evidence type="ECO:0000256" key="3">
    <source>
        <dbReference type="ARBA" id="ARBA00023163"/>
    </source>
</evidence>
<evidence type="ECO:0000256" key="2">
    <source>
        <dbReference type="ARBA" id="ARBA00023125"/>
    </source>
</evidence>
<keyword evidence="1" id="KW-0805">Transcription regulation</keyword>